<protein>
    <recommendedName>
        <fullName evidence="2">VanZ-like domain-containing protein</fullName>
    </recommendedName>
</protein>
<feature type="transmembrane region" description="Helical" evidence="1">
    <location>
        <begin position="52"/>
        <end position="71"/>
    </location>
</feature>
<dbReference type="AlphaFoldDB" id="A0A382RQT4"/>
<evidence type="ECO:0000259" key="2">
    <source>
        <dbReference type="Pfam" id="PF04892"/>
    </source>
</evidence>
<keyword evidence="1" id="KW-1133">Transmembrane helix</keyword>
<dbReference type="Pfam" id="PF04892">
    <property type="entry name" value="VanZ"/>
    <property type="match status" value="1"/>
</dbReference>
<keyword evidence="1" id="KW-0472">Membrane</keyword>
<gene>
    <name evidence="3" type="ORF">METZ01_LOCUS352261</name>
</gene>
<sequence length="103" mass="12281">MYLSLIPGDELGWFSKLWKYDKFVHFAEYLGVGFLLLNMLMIQPMKKIHWKFIIVFLLLFPLLDELIQYYTPRRIPDIYDGIFDICGGFVGLYLRKLMGMKYG</sequence>
<feature type="transmembrane region" description="Helical" evidence="1">
    <location>
        <begin position="23"/>
        <end position="40"/>
    </location>
</feature>
<feature type="domain" description="VanZ-like" evidence="2">
    <location>
        <begin position="18"/>
        <end position="97"/>
    </location>
</feature>
<organism evidence="3">
    <name type="scientific">marine metagenome</name>
    <dbReference type="NCBI Taxonomy" id="408172"/>
    <lineage>
        <taxon>unclassified sequences</taxon>
        <taxon>metagenomes</taxon>
        <taxon>ecological metagenomes</taxon>
    </lineage>
</organism>
<dbReference type="NCBIfam" id="NF037970">
    <property type="entry name" value="vanZ_1"/>
    <property type="match status" value="1"/>
</dbReference>
<evidence type="ECO:0000313" key="3">
    <source>
        <dbReference type="EMBL" id="SVC99407.1"/>
    </source>
</evidence>
<proteinExistence type="predicted"/>
<keyword evidence="1" id="KW-0812">Transmembrane</keyword>
<dbReference type="EMBL" id="UINC01123141">
    <property type="protein sequence ID" value="SVC99407.1"/>
    <property type="molecule type" value="Genomic_DNA"/>
</dbReference>
<name>A0A382RQT4_9ZZZZ</name>
<dbReference type="InterPro" id="IPR006976">
    <property type="entry name" value="VanZ-like"/>
</dbReference>
<evidence type="ECO:0000256" key="1">
    <source>
        <dbReference type="SAM" id="Phobius"/>
    </source>
</evidence>
<feature type="transmembrane region" description="Helical" evidence="1">
    <location>
        <begin position="77"/>
        <end position="94"/>
    </location>
</feature>
<reference evidence="3" key="1">
    <citation type="submission" date="2018-05" db="EMBL/GenBank/DDBJ databases">
        <authorList>
            <person name="Lanie J.A."/>
            <person name="Ng W.-L."/>
            <person name="Kazmierczak K.M."/>
            <person name="Andrzejewski T.M."/>
            <person name="Davidsen T.M."/>
            <person name="Wayne K.J."/>
            <person name="Tettelin H."/>
            <person name="Glass J.I."/>
            <person name="Rusch D."/>
            <person name="Podicherti R."/>
            <person name="Tsui H.-C.T."/>
            <person name="Winkler M.E."/>
        </authorList>
    </citation>
    <scope>NUCLEOTIDE SEQUENCE</scope>
</reference>
<accession>A0A382RQT4</accession>